<feature type="domain" description="NAD-dependent epimerase/dehydratase" evidence="6">
    <location>
        <begin position="5"/>
        <end position="251"/>
    </location>
</feature>
<organism evidence="7 8">
    <name type="scientific">Dioscorea cayennensis subsp. rotundata</name>
    <name type="common">White Guinea yam</name>
    <name type="synonym">Dioscorea rotundata</name>
    <dbReference type="NCBI Taxonomy" id="55577"/>
    <lineage>
        <taxon>Eukaryota</taxon>
        <taxon>Viridiplantae</taxon>
        <taxon>Streptophyta</taxon>
        <taxon>Embryophyta</taxon>
        <taxon>Tracheophyta</taxon>
        <taxon>Spermatophyta</taxon>
        <taxon>Magnoliopsida</taxon>
        <taxon>Liliopsida</taxon>
        <taxon>Dioscoreales</taxon>
        <taxon>Dioscoreaceae</taxon>
        <taxon>Dioscorea</taxon>
    </lineage>
</organism>
<dbReference type="CDD" id="cd08958">
    <property type="entry name" value="FR_SDR_e"/>
    <property type="match status" value="1"/>
</dbReference>
<gene>
    <name evidence="8" type="primary">LOC120283966</name>
</gene>
<evidence type="ECO:0000313" key="7">
    <source>
        <dbReference type="Proteomes" id="UP001515500"/>
    </source>
</evidence>
<keyword evidence="7" id="KW-1185">Reference proteome</keyword>
<dbReference type="PANTHER" id="PTHR10366:SF288">
    <property type="entry name" value="ANTHOCYANIDIN REDUCTASE"/>
    <property type="match status" value="1"/>
</dbReference>
<keyword evidence="4" id="KW-0284">Flavonoid biosynthesis</keyword>
<dbReference type="GO" id="GO:0016616">
    <property type="term" value="F:oxidoreductase activity, acting on the CH-OH group of donors, NAD or NADP as acceptor"/>
    <property type="evidence" value="ECO:0007669"/>
    <property type="project" value="TreeGrafter"/>
</dbReference>
<dbReference type="GeneID" id="120283966"/>
<evidence type="ECO:0000259" key="6">
    <source>
        <dbReference type="Pfam" id="PF01370"/>
    </source>
</evidence>
<dbReference type="Proteomes" id="UP001515500">
    <property type="component" value="Chromosome 19"/>
</dbReference>
<comment type="pathway">
    <text evidence="1">Secondary metabolite biosynthesis; flavonoid biosynthesis.</text>
</comment>
<dbReference type="GO" id="GO:0009813">
    <property type="term" value="P:flavonoid biosynthetic process"/>
    <property type="evidence" value="ECO:0007669"/>
    <property type="project" value="UniProtKB-KW"/>
</dbReference>
<evidence type="ECO:0000256" key="1">
    <source>
        <dbReference type="ARBA" id="ARBA00004966"/>
    </source>
</evidence>
<evidence type="ECO:0000256" key="3">
    <source>
        <dbReference type="ARBA" id="ARBA00023002"/>
    </source>
</evidence>
<evidence type="ECO:0000256" key="5">
    <source>
        <dbReference type="ARBA" id="ARBA00023445"/>
    </source>
</evidence>
<name>A0AB40D504_DIOCR</name>
<dbReference type="AlphaFoldDB" id="A0AB40D504"/>
<evidence type="ECO:0000313" key="8">
    <source>
        <dbReference type="RefSeq" id="XP_039146724.1"/>
    </source>
</evidence>
<dbReference type="InterPro" id="IPR050425">
    <property type="entry name" value="NAD(P)_dehydrat-like"/>
</dbReference>
<reference evidence="8" key="1">
    <citation type="submission" date="2025-08" db="UniProtKB">
        <authorList>
            <consortium name="RefSeq"/>
        </authorList>
    </citation>
    <scope>IDENTIFICATION</scope>
</reference>
<accession>A0AB40D504</accession>
<evidence type="ECO:0000256" key="2">
    <source>
        <dbReference type="ARBA" id="ARBA00022857"/>
    </source>
</evidence>
<keyword evidence="2" id="KW-0521">NADP</keyword>
<dbReference type="RefSeq" id="XP_039146724.1">
    <property type="nucleotide sequence ID" value="XM_039290790.1"/>
</dbReference>
<dbReference type="InterPro" id="IPR036291">
    <property type="entry name" value="NAD(P)-bd_dom_sf"/>
</dbReference>
<proteinExistence type="inferred from homology"/>
<dbReference type="Pfam" id="PF01370">
    <property type="entry name" value="Epimerase"/>
    <property type="match status" value="1"/>
</dbReference>
<dbReference type="FunFam" id="3.40.50.720:FF:000085">
    <property type="entry name" value="Dihydroflavonol reductase"/>
    <property type="match status" value="1"/>
</dbReference>
<comment type="similarity">
    <text evidence="5">Belongs to the NAD(P)-dependent epimerase/dehydratase family. Dihydroflavonol-4-reductase subfamily.</text>
</comment>
<evidence type="ECO:0000256" key="4">
    <source>
        <dbReference type="ARBA" id="ARBA00023241"/>
    </source>
</evidence>
<dbReference type="SUPFAM" id="SSF51735">
    <property type="entry name" value="NAD(P)-binding Rossmann-fold domains"/>
    <property type="match status" value="1"/>
</dbReference>
<protein>
    <submittedName>
        <fullName evidence="8">Anthocyanidin reductase ((2S)-flavan-3-ol-forming) isoform X1</fullName>
    </submittedName>
</protein>
<sequence>MKKACVIGGNGYLALAIIKQLLEKGYHVNATVRNPDDSAKVAYLKKIGEIGTLKLFRADMMVEGSFDDAVIGCDYVFQVAAPTNLMSEDPENDLIKPAIQGTLNILRSCLKAKTVKRVVHTSSACTVSVNQQKGIGYVLDEEAWSDIDYMLKEKPPTWGYIVAKTLAEKEAFKFAKENKIDLITINPTLIIGTPLNGEVPSPVKLVLCLFSGDKMRMDILKMMQMISGSVSVTHLEDTARAHVFLAENDKASGRYICNAVNTSGPELASFLNKQYPQYKVFNDVVDLPGPTKLSLSSEKLIQAGFEFKYKSLEEIIDSIFEYGKSKGFLSKRTPPTTLENDKCKSLLSN</sequence>
<keyword evidence="3" id="KW-0560">Oxidoreductase</keyword>
<dbReference type="PANTHER" id="PTHR10366">
    <property type="entry name" value="NAD DEPENDENT EPIMERASE/DEHYDRATASE"/>
    <property type="match status" value="1"/>
</dbReference>
<dbReference type="InterPro" id="IPR001509">
    <property type="entry name" value="Epimerase_deHydtase"/>
</dbReference>
<dbReference type="Gene3D" id="3.40.50.720">
    <property type="entry name" value="NAD(P)-binding Rossmann-like Domain"/>
    <property type="match status" value="1"/>
</dbReference>